<name>A0A4R6NAE3_9BURK</name>
<comment type="caution">
    <text evidence="3">The sequence shown here is derived from an EMBL/GenBank/DDBJ whole genome shotgun (WGS) entry which is preliminary data.</text>
</comment>
<dbReference type="InterPro" id="IPR011990">
    <property type="entry name" value="TPR-like_helical_dom_sf"/>
</dbReference>
<dbReference type="InterPro" id="IPR019734">
    <property type="entry name" value="TPR_rpt"/>
</dbReference>
<dbReference type="InterPro" id="IPR014266">
    <property type="entry name" value="PEP-CTERM_TPR_PrsT"/>
</dbReference>
<keyword evidence="4" id="KW-1185">Reference proteome</keyword>
<dbReference type="NCBIfam" id="TIGR02917">
    <property type="entry name" value="PEP_TPR_lipo"/>
    <property type="match status" value="1"/>
</dbReference>
<feature type="repeat" description="TPR" evidence="1">
    <location>
        <begin position="609"/>
        <end position="642"/>
    </location>
</feature>
<gene>
    <name evidence="3" type="ORF">DFR39_102508</name>
</gene>
<feature type="repeat" description="TPR" evidence="1">
    <location>
        <begin position="269"/>
        <end position="302"/>
    </location>
</feature>
<feature type="signal peptide" evidence="2">
    <location>
        <begin position="1"/>
        <end position="29"/>
    </location>
</feature>
<reference evidence="3 4" key="1">
    <citation type="submission" date="2019-03" db="EMBL/GenBank/DDBJ databases">
        <title>Genomic Encyclopedia of Type Strains, Phase IV (KMG-IV): sequencing the most valuable type-strain genomes for metagenomic binning, comparative biology and taxonomic classification.</title>
        <authorList>
            <person name="Goeker M."/>
        </authorList>
    </citation>
    <scope>NUCLEOTIDE SEQUENCE [LARGE SCALE GENOMIC DNA]</scope>
    <source>
        <strain evidence="3 4">DSM 25082</strain>
    </source>
</reference>
<dbReference type="PROSITE" id="PS50005">
    <property type="entry name" value="TPR"/>
    <property type="match status" value="4"/>
</dbReference>
<keyword evidence="1" id="KW-0802">TPR repeat</keyword>
<protein>
    <submittedName>
        <fullName evidence="3">Putative PEP-CTERM system TPR-repeat lipoprotein</fullName>
    </submittedName>
</protein>
<dbReference type="AlphaFoldDB" id="A0A4R6NAE3"/>
<evidence type="ECO:0000256" key="2">
    <source>
        <dbReference type="SAM" id="SignalP"/>
    </source>
</evidence>
<dbReference type="RefSeq" id="WP_133602866.1">
    <property type="nucleotide sequence ID" value="NZ_JAUFPJ010000002.1"/>
</dbReference>
<dbReference type="Proteomes" id="UP000295357">
    <property type="component" value="Unassembled WGS sequence"/>
</dbReference>
<feature type="repeat" description="TPR" evidence="1">
    <location>
        <begin position="371"/>
        <end position="404"/>
    </location>
</feature>
<sequence length="925" mass="99883">MNRKKLWRQPLAWGLGAAVLLAGCGGKSADEMLADAKSHIEKQDSKSAVIELKNALQKQPSLAEARLLLGKLMVQSGEHVAGALELEKAKELGAKDEQVLPLLAEALLGQREYEKLIARLASTRLSDPSAQASLQVSLGTAYAATGKPEPAASAAKTALELRPGMAEALLLQARLAVQARDPAAALKLVEQAVLASPKLADAWRLKADLLMLDPQTRDAAWAAYQQALKLKPSDLGVRGILITTLVERKDLPAAKAELERLREAAPRHPLTAFYTGLLALEQGELERAHEHAEQALRAMPEDARALYLAGAVEFRRGRLELAATHLQQSLKHAPGQRGPRLMLAQVHLRSGEFSKVQAVLQPLLDAEETPAQAYALMAESLLHLGELSKAESFFAQAAKRDPLDGRSRTALALTQMARGSGEQGLEDLRAISASDTGVSADLALISNYLKVKDYASALKVVDTVERKQPGKAATPNLRARIELMRGDREAARRNFVAAQAIDAQFYPAVAGLAAMDLQDNKPQEAEARFAKLLEKDPKNLQARLGLVALKSSTGASKDELVEQLKRGIKDHPTEPSLRLALIRLEMQRGDPKVAQNYAREASIALPTSTEVLDALGQVLLGSGDLNQAMSTYKRLVALQSDSPVPYLRLAEVQMRSDDKAGAAQSVKKALAIRPDYMPALRAQFGLELMSGRFAEARQIAKSLQKSKPADPTAYVMEGDLEQAQKNVPVSATAYRAALAKGAGTEVAVKLHALLAGAGRAAEAEQFAAQWKSQQPKDASFLLYLADRALSVQNYAAAETAYQEVARLQPDSALALNNLAWLRNRAGQRDALELAEKANKLAPGRPAFMDTLAEVLVTQGQLAKAIDIQKSAVALAPDMHQHRLHLAKYYVAAGRKDEARAELNRLAGLGLKFPNHAEVSKLRASL</sequence>
<dbReference type="PANTHER" id="PTHR12558:SF13">
    <property type="entry name" value="CELL DIVISION CYCLE PROTEIN 27 HOMOLOG"/>
    <property type="match status" value="1"/>
</dbReference>
<dbReference type="SMART" id="SM00028">
    <property type="entry name" value="TPR"/>
    <property type="match status" value="12"/>
</dbReference>
<dbReference type="OrthoDB" id="5290951at2"/>
<dbReference type="SUPFAM" id="SSF48452">
    <property type="entry name" value="TPR-like"/>
    <property type="match status" value="3"/>
</dbReference>
<feature type="chain" id="PRO_5020875942" evidence="2">
    <location>
        <begin position="30"/>
        <end position="925"/>
    </location>
</feature>
<dbReference type="Gene3D" id="1.25.40.10">
    <property type="entry name" value="Tetratricopeptide repeat domain"/>
    <property type="match status" value="5"/>
</dbReference>
<dbReference type="Pfam" id="PF13432">
    <property type="entry name" value="TPR_16"/>
    <property type="match status" value="5"/>
</dbReference>
<accession>A0A4R6NAE3</accession>
<evidence type="ECO:0000313" key="4">
    <source>
        <dbReference type="Proteomes" id="UP000295357"/>
    </source>
</evidence>
<proteinExistence type="predicted"/>
<organism evidence="3 4">
    <name type="scientific">Roseateles asaccharophilus</name>
    <dbReference type="NCBI Taxonomy" id="582607"/>
    <lineage>
        <taxon>Bacteria</taxon>
        <taxon>Pseudomonadati</taxon>
        <taxon>Pseudomonadota</taxon>
        <taxon>Betaproteobacteria</taxon>
        <taxon>Burkholderiales</taxon>
        <taxon>Sphaerotilaceae</taxon>
        <taxon>Roseateles</taxon>
    </lineage>
</organism>
<evidence type="ECO:0000256" key="1">
    <source>
        <dbReference type="PROSITE-ProRule" id="PRU00339"/>
    </source>
</evidence>
<evidence type="ECO:0000313" key="3">
    <source>
        <dbReference type="EMBL" id="TDP12119.1"/>
    </source>
</evidence>
<keyword evidence="3" id="KW-0449">Lipoprotein</keyword>
<dbReference type="PROSITE" id="PS51257">
    <property type="entry name" value="PROKAR_LIPOPROTEIN"/>
    <property type="match status" value="1"/>
</dbReference>
<dbReference type="EMBL" id="SNXE01000002">
    <property type="protein sequence ID" value="TDP12119.1"/>
    <property type="molecule type" value="Genomic_DNA"/>
</dbReference>
<dbReference type="Pfam" id="PF14559">
    <property type="entry name" value="TPR_19"/>
    <property type="match status" value="1"/>
</dbReference>
<feature type="repeat" description="TPR" evidence="1">
    <location>
        <begin position="132"/>
        <end position="165"/>
    </location>
</feature>
<keyword evidence="2" id="KW-0732">Signal</keyword>
<dbReference type="PANTHER" id="PTHR12558">
    <property type="entry name" value="CELL DIVISION CYCLE 16,23,27"/>
    <property type="match status" value="1"/>
</dbReference>